<gene>
    <name evidence="2" type="ORF">LJ755_08765</name>
</gene>
<organism evidence="2 3">
    <name type="scientific">Arthrobacter zhangbolii</name>
    <dbReference type="NCBI Taxonomy" id="2886936"/>
    <lineage>
        <taxon>Bacteria</taxon>
        <taxon>Bacillati</taxon>
        <taxon>Actinomycetota</taxon>
        <taxon>Actinomycetes</taxon>
        <taxon>Micrococcales</taxon>
        <taxon>Micrococcaceae</taxon>
        <taxon>Arthrobacter</taxon>
    </lineage>
</organism>
<dbReference type="EMBL" id="JAJFZT010000005">
    <property type="protein sequence ID" value="MCC3272821.1"/>
    <property type="molecule type" value="Genomic_DNA"/>
</dbReference>
<sequence length="131" mass="13263">MVGGILAAVLGTSLHNHVVYAGETGLPVGALLAVVFSCAVALLVGLWRRNAVLSAVTGAVTYLVLGLFSLDLLNEAPLIVTGASAEEQPPVVTAGLLWLFGQAVATIAAVLICARVLGRDRNAGRPPVAGP</sequence>
<reference evidence="2" key="1">
    <citation type="submission" date="2021-10" db="EMBL/GenBank/DDBJ databases">
        <title>Novel species in genus Arthrobacter.</title>
        <authorList>
            <person name="Liu Y."/>
        </authorList>
    </citation>
    <scope>NUCLEOTIDE SEQUENCE</scope>
    <source>
        <strain evidence="2">Zg-Y462</strain>
    </source>
</reference>
<keyword evidence="1" id="KW-0472">Membrane</keyword>
<feature type="transmembrane region" description="Helical" evidence="1">
    <location>
        <begin position="96"/>
        <end position="117"/>
    </location>
</feature>
<protein>
    <submittedName>
        <fullName evidence="2">Uncharacterized protein</fullName>
    </submittedName>
</protein>
<dbReference type="RefSeq" id="WP_227928838.1">
    <property type="nucleotide sequence ID" value="NZ_JAJFZT010000005.1"/>
</dbReference>
<evidence type="ECO:0000313" key="2">
    <source>
        <dbReference type="EMBL" id="MCC3272821.1"/>
    </source>
</evidence>
<name>A0A9X1M887_9MICC</name>
<keyword evidence="1" id="KW-0812">Transmembrane</keyword>
<dbReference type="Proteomes" id="UP001155145">
    <property type="component" value="Unassembled WGS sequence"/>
</dbReference>
<accession>A0A9X1M887</accession>
<proteinExistence type="predicted"/>
<dbReference type="AlphaFoldDB" id="A0A9X1M887"/>
<feature type="transmembrane region" description="Helical" evidence="1">
    <location>
        <begin position="31"/>
        <end position="47"/>
    </location>
</feature>
<keyword evidence="1" id="KW-1133">Transmembrane helix</keyword>
<feature type="transmembrane region" description="Helical" evidence="1">
    <location>
        <begin position="52"/>
        <end position="70"/>
    </location>
</feature>
<comment type="caution">
    <text evidence="2">The sequence shown here is derived from an EMBL/GenBank/DDBJ whole genome shotgun (WGS) entry which is preliminary data.</text>
</comment>
<evidence type="ECO:0000313" key="3">
    <source>
        <dbReference type="Proteomes" id="UP001155145"/>
    </source>
</evidence>
<evidence type="ECO:0000256" key="1">
    <source>
        <dbReference type="SAM" id="Phobius"/>
    </source>
</evidence>